<protein>
    <submittedName>
        <fullName evidence="12">Mitochondrial ornithine carrier protein</fullName>
    </submittedName>
</protein>
<dbReference type="OrthoDB" id="2382881at2759"/>
<dbReference type="InterPro" id="IPR050567">
    <property type="entry name" value="Mitochondrial_Carrier"/>
</dbReference>
<feature type="repeat" description="Solcar" evidence="9">
    <location>
        <begin position="137"/>
        <end position="244"/>
    </location>
</feature>
<sequence>MEPEYPAATRLITPPAGSQGYYKDDRATKESKTSERATPGGLADLAFGSLAGMNGKVMEYPFDTVKVRLQTTKGDVFNGTTDCLMQTWRQEGFKGFYRGVTSPLVGAMAENAIAFFSYNRIQNFIRYVTSTPTETPLSIPQLFAAGAFAGCAGSLILTPIELIKCKLQVENVQSYGGGSGVAGSGGATTAAASRTKFVGPISVIKSILAKKGVAGLYNGFSPTLARECLGSGFWFGTYEAICRGFLKYKERKLKEKGEVRVLSKDDLHPLMLILAGGFAGVAYNSSSYPIDVIKSNIQTADVRSPQGSRPPGWVETARTVYANGGIKAFYRGLGITLIRAFPANAAMFMTYEYLIRASSKLYSN</sequence>
<keyword evidence="13" id="KW-1185">Reference proteome</keyword>
<name>A0A9W8A0K9_9FUNG</name>
<evidence type="ECO:0000256" key="6">
    <source>
        <dbReference type="ARBA" id="ARBA00022989"/>
    </source>
</evidence>
<dbReference type="GO" id="GO:0031966">
    <property type="term" value="C:mitochondrial membrane"/>
    <property type="evidence" value="ECO:0007669"/>
    <property type="project" value="UniProtKB-SubCell"/>
</dbReference>
<evidence type="ECO:0000256" key="3">
    <source>
        <dbReference type="ARBA" id="ARBA00022448"/>
    </source>
</evidence>
<evidence type="ECO:0000256" key="2">
    <source>
        <dbReference type="ARBA" id="ARBA00006375"/>
    </source>
</evidence>
<gene>
    <name evidence="12" type="primary">ORT1</name>
    <name evidence="12" type="ORF">H4219_001319</name>
</gene>
<evidence type="ECO:0000256" key="5">
    <source>
        <dbReference type="ARBA" id="ARBA00022737"/>
    </source>
</evidence>
<dbReference type="InterPro" id="IPR018108">
    <property type="entry name" value="MCP_transmembrane"/>
</dbReference>
<feature type="repeat" description="Solcar" evidence="9">
    <location>
        <begin position="267"/>
        <end position="357"/>
    </location>
</feature>
<dbReference type="PROSITE" id="PS50920">
    <property type="entry name" value="SOLCAR"/>
    <property type="match status" value="3"/>
</dbReference>
<dbReference type="GO" id="GO:0000064">
    <property type="term" value="F:L-ornithine transmembrane transporter activity"/>
    <property type="evidence" value="ECO:0007669"/>
    <property type="project" value="TreeGrafter"/>
</dbReference>
<keyword evidence="4 9" id="KW-0812">Transmembrane</keyword>
<evidence type="ECO:0000256" key="7">
    <source>
        <dbReference type="ARBA" id="ARBA00023128"/>
    </source>
</evidence>
<dbReference type="PANTHER" id="PTHR45624">
    <property type="entry name" value="MITOCHONDRIAL BASIC AMINO ACIDS TRANSPORTER-RELATED"/>
    <property type="match status" value="1"/>
</dbReference>
<dbReference type="PANTHER" id="PTHR45624:SF31">
    <property type="entry name" value="MITOCHONDRIAL ORNITHINE TRANSPORTER 1"/>
    <property type="match status" value="1"/>
</dbReference>
<comment type="subcellular location">
    <subcellularLocation>
        <location evidence="1">Mitochondrion membrane</location>
        <topology evidence="1">Multi-pass membrane protein</topology>
    </subcellularLocation>
</comment>
<feature type="compositionally biased region" description="Basic and acidic residues" evidence="11">
    <location>
        <begin position="22"/>
        <end position="35"/>
    </location>
</feature>
<dbReference type="Pfam" id="PF00153">
    <property type="entry name" value="Mito_carr"/>
    <property type="match status" value="3"/>
</dbReference>
<dbReference type="SUPFAM" id="SSF103506">
    <property type="entry name" value="Mitochondrial carrier"/>
    <property type="match status" value="1"/>
</dbReference>
<keyword evidence="6" id="KW-1133">Transmembrane helix</keyword>
<comment type="caution">
    <text evidence="12">The sequence shown here is derived from an EMBL/GenBank/DDBJ whole genome shotgun (WGS) entry which is preliminary data.</text>
</comment>
<proteinExistence type="inferred from homology"/>
<keyword evidence="5" id="KW-0677">Repeat</keyword>
<evidence type="ECO:0000256" key="9">
    <source>
        <dbReference type="PROSITE-ProRule" id="PRU00282"/>
    </source>
</evidence>
<keyword evidence="7" id="KW-0496">Mitochondrion</keyword>
<feature type="region of interest" description="Disordered" evidence="11">
    <location>
        <begin position="1"/>
        <end position="40"/>
    </location>
</feature>
<evidence type="ECO:0000256" key="11">
    <source>
        <dbReference type="SAM" id="MobiDB-lite"/>
    </source>
</evidence>
<evidence type="ECO:0000313" key="12">
    <source>
        <dbReference type="EMBL" id="KAJ1920482.1"/>
    </source>
</evidence>
<accession>A0A9W8A0K9</accession>
<dbReference type="Proteomes" id="UP001150538">
    <property type="component" value="Unassembled WGS sequence"/>
</dbReference>
<dbReference type="EMBL" id="JANBPU010000013">
    <property type="protein sequence ID" value="KAJ1920482.1"/>
    <property type="molecule type" value="Genomic_DNA"/>
</dbReference>
<dbReference type="AlphaFoldDB" id="A0A9W8A0K9"/>
<evidence type="ECO:0000256" key="1">
    <source>
        <dbReference type="ARBA" id="ARBA00004225"/>
    </source>
</evidence>
<dbReference type="InterPro" id="IPR023395">
    <property type="entry name" value="MCP_dom_sf"/>
</dbReference>
<evidence type="ECO:0000256" key="10">
    <source>
        <dbReference type="RuleBase" id="RU000488"/>
    </source>
</evidence>
<reference evidence="12" key="1">
    <citation type="submission" date="2022-07" db="EMBL/GenBank/DDBJ databases">
        <title>Phylogenomic reconstructions and comparative analyses of Kickxellomycotina fungi.</title>
        <authorList>
            <person name="Reynolds N.K."/>
            <person name="Stajich J.E."/>
            <person name="Barry K."/>
            <person name="Grigoriev I.V."/>
            <person name="Crous P."/>
            <person name="Smith M.E."/>
        </authorList>
    </citation>
    <scope>NUCLEOTIDE SEQUENCE</scope>
    <source>
        <strain evidence="12">NBRC 100468</strain>
    </source>
</reference>
<dbReference type="PRINTS" id="PR00926">
    <property type="entry name" value="MITOCARRIER"/>
</dbReference>
<evidence type="ECO:0000256" key="4">
    <source>
        <dbReference type="ARBA" id="ARBA00022692"/>
    </source>
</evidence>
<dbReference type="InterPro" id="IPR002067">
    <property type="entry name" value="MCP"/>
</dbReference>
<comment type="similarity">
    <text evidence="2 10">Belongs to the mitochondrial carrier (TC 2.A.29) family.</text>
</comment>
<evidence type="ECO:0000313" key="13">
    <source>
        <dbReference type="Proteomes" id="UP001150538"/>
    </source>
</evidence>
<evidence type="ECO:0000256" key="8">
    <source>
        <dbReference type="ARBA" id="ARBA00023136"/>
    </source>
</evidence>
<feature type="repeat" description="Solcar" evidence="9">
    <location>
        <begin position="39"/>
        <end position="124"/>
    </location>
</feature>
<dbReference type="Gene3D" id="1.50.40.10">
    <property type="entry name" value="Mitochondrial carrier domain"/>
    <property type="match status" value="1"/>
</dbReference>
<keyword evidence="3 10" id="KW-0813">Transport</keyword>
<dbReference type="GO" id="GO:1990575">
    <property type="term" value="P:mitochondrial L-ornithine transmembrane transport"/>
    <property type="evidence" value="ECO:0007669"/>
    <property type="project" value="TreeGrafter"/>
</dbReference>
<keyword evidence="8 9" id="KW-0472">Membrane</keyword>
<organism evidence="12 13">
    <name type="scientific">Mycoemilia scoparia</name>
    <dbReference type="NCBI Taxonomy" id="417184"/>
    <lineage>
        <taxon>Eukaryota</taxon>
        <taxon>Fungi</taxon>
        <taxon>Fungi incertae sedis</taxon>
        <taxon>Zoopagomycota</taxon>
        <taxon>Kickxellomycotina</taxon>
        <taxon>Kickxellomycetes</taxon>
        <taxon>Kickxellales</taxon>
        <taxon>Kickxellaceae</taxon>
        <taxon>Mycoemilia</taxon>
    </lineage>
</organism>